<evidence type="ECO:0000313" key="1">
    <source>
        <dbReference type="EMBL" id="OAY40853.1"/>
    </source>
</evidence>
<dbReference type="EMBL" id="CM004395">
    <property type="protein sequence ID" value="OAY40853.1"/>
    <property type="molecule type" value="Genomic_DNA"/>
</dbReference>
<sequence>MEMFKKLISLALKHRRHSGRESTVDNISMSISETHLEQINA</sequence>
<accession>A0A2C9VAB2</accession>
<proteinExistence type="predicted"/>
<protein>
    <submittedName>
        <fullName evidence="1">Uncharacterized protein</fullName>
    </submittedName>
</protein>
<organism evidence="1">
    <name type="scientific">Manihot esculenta</name>
    <name type="common">Cassava</name>
    <name type="synonym">Jatropha manihot</name>
    <dbReference type="NCBI Taxonomy" id="3983"/>
    <lineage>
        <taxon>Eukaryota</taxon>
        <taxon>Viridiplantae</taxon>
        <taxon>Streptophyta</taxon>
        <taxon>Embryophyta</taxon>
        <taxon>Tracheophyta</taxon>
        <taxon>Spermatophyta</taxon>
        <taxon>Magnoliopsida</taxon>
        <taxon>eudicotyledons</taxon>
        <taxon>Gunneridae</taxon>
        <taxon>Pentapetalae</taxon>
        <taxon>rosids</taxon>
        <taxon>fabids</taxon>
        <taxon>Malpighiales</taxon>
        <taxon>Euphorbiaceae</taxon>
        <taxon>Crotonoideae</taxon>
        <taxon>Manihoteae</taxon>
        <taxon>Manihot</taxon>
    </lineage>
</organism>
<name>A0A2C9VAB2_MANES</name>
<gene>
    <name evidence="1" type="ORF">MANES_09G054500</name>
</gene>
<dbReference type="AlphaFoldDB" id="A0A2C9VAB2"/>
<reference evidence="1" key="1">
    <citation type="submission" date="2016-02" db="EMBL/GenBank/DDBJ databases">
        <title>WGS assembly of Manihot esculenta.</title>
        <authorList>
            <person name="Bredeson J.V."/>
            <person name="Prochnik S.E."/>
            <person name="Lyons J.B."/>
            <person name="Schmutz J."/>
            <person name="Grimwood J."/>
            <person name="Vrebalov J."/>
            <person name="Bart R.S."/>
            <person name="Amuge T."/>
            <person name="Ferguson M.E."/>
            <person name="Green R."/>
            <person name="Putnam N."/>
            <person name="Stites J."/>
            <person name="Rounsley S."/>
            <person name="Rokhsar D.S."/>
        </authorList>
    </citation>
    <scope>NUCLEOTIDE SEQUENCE [LARGE SCALE GENOMIC DNA]</scope>
    <source>
        <tissue evidence="1">Leaf</tissue>
    </source>
</reference>